<reference evidence="7 8" key="1">
    <citation type="submission" date="2016-11" db="EMBL/GenBank/DDBJ databases">
        <authorList>
            <person name="Jaros S."/>
            <person name="Januszkiewicz K."/>
            <person name="Wedrychowicz H."/>
        </authorList>
    </citation>
    <scope>NUCLEOTIDE SEQUENCE [LARGE SCALE GENOMIC DNA]</scope>
    <source>
        <strain evidence="7 8">DSM 21758</strain>
    </source>
</reference>
<evidence type="ECO:0000256" key="1">
    <source>
        <dbReference type="ARBA" id="ARBA00004141"/>
    </source>
</evidence>
<feature type="transmembrane region" description="Helical" evidence="6">
    <location>
        <begin position="232"/>
        <end position="257"/>
    </location>
</feature>
<proteinExistence type="inferred from homology"/>
<keyword evidence="8" id="KW-1185">Reference proteome</keyword>
<organism evidence="7 8">
    <name type="scientific">Clostridium cavendishii DSM 21758</name>
    <dbReference type="NCBI Taxonomy" id="1121302"/>
    <lineage>
        <taxon>Bacteria</taxon>
        <taxon>Bacillati</taxon>
        <taxon>Bacillota</taxon>
        <taxon>Clostridia</taxon>
        <taxon>Eubacteriales</taxon>
        <taxon>Clostridiaceae</taxon>
        <taxon>Clostridium</taxon>
    </lineage>
</organism>
<evidence type="ECO:0000256" key="4">
    <source>
        <dbReference type="ARBA" id="ARBA00022989"/>
    </source>
</evidence>
<dbReference type="GO" id="GO:0016020">
    <property type="term" value="C:membrane"/>
    <property type="evidence" value="ECO:0007669"/>
    <property type="project" value="UniProtKB-SubCell"/>
</dbReference>
<dbReference type="Proteomes" id="UP000184310">
    <property type="component" value="Unassembled WGS sequence"/>
</dbReference>
<evidence type="ECO:0000256" key="6">
    <source>
        <dbReference type="SAM" id="Phobius"/>
    </source>
</evidence>
<dbReference type="GO" id="GO:0055085">
    <property type="term" value="P:transmembrane transport"/>
    <property type="evidence" value="ECO:0007669"/>
    <property type="project" value="TreeGrafter"/>
</dbReference>
<accession>A0A1M6UQU3</accession>
<feature type="transmembrane region" description="Helical" evidence="6">
    <location>
        <begin position="300"/>
        <end position="333"/>
    </location>
</feature>
<dbReference type="Pfam" id="PF01594">
    <property type="entry name" value="AI-2E_transport"/>
    <property type="match status" value="1"/>
</dbReference>
<name>A0A1M6UQU3_9CLOT</name>
<evidence type="ECO:0000313" key="8">
    <source>
        <dbReference type="Proteomes" id="UP000184310"/>
    </source>
</evidence>
<feature type="transmembrane region" description="Helical" evidence="6">
    <location>
        <begin position="67"/>
        <end position="88"/>
    </location>
</feature>
<feature type="transmembrane region" description="Helical" evidence="6">
    <location>
        <begin position="35"/>
        <end position="55"/>
    </location>
</feature>
<feature type="transmembrane region" description="Helical" evidence="6">
    <location>
        <begin position="12"/>
        <end position="29"/>
    </location>
</feature>
<dbReference type="OrthoDB" id="9772136at2"/>
<dbReference type="PANTHER" id="PTHR21716">
    <property type="entry name" value="TRANSMEMBRANE PROTEIN"/>
    <property type="match status" value="1"/>
</dbReference>
<keyword evidence="5 6" id="KW-0472">Membrane</keyword>
<evidence type="ECO:0000313" key="7">
    <source>
        <dbReference type="EMBL" id="SHK71612.1"/>
    </source>
</evidence>
<dbReference type="InterPro" id="IPR002549">
    <property type="entry name" value="AI-2E-like"/>
</dbReference>
<sequence length="354" mass="40820">MEYLINLFKKDFMKRIVVFVVLGIIIWFLKPVINMLLLTFIFIYISNTIENFIINKTSKYIKIKDQILTLVLYILMFFFLAFLIYRYIPLLVSQSIEMLSKVSNIKINIDRTDDPLLNHMQRVIGQIDIKGYTKDSLNTLLTFATHVGKGSINVFMAFMLSMFFMLEKRKIKIFADKFKESKISGMWVYVREFGNSFLNSFGKVMQAQILIAFVNSILSIIILWFMGFPQLVALWAMIFVLSLIPVAGVIISLIPLSLIGYQIGGVRDIVWVIGLVIVLHGFESYVLNPKFMSDKTELPIFLTFIVLIVSEQLLGVWGLLIGIPLFIFILDFLGVKFTSSDFKKKVNKEKDEES</sequence>
<evidence type="ECO:0000256" key="5">
    <source>
        <dbReference type="ARBA" id="ARBA00023136"/>
    </source>
</evidence>
<feature type="transmembrane region" description="Helical" evidence="6">
    <location>
        <begin position="207"/>
        <end position="226"/>
    </location>
</feature>
<comment type="subcellular location">
    <subcellularLocation>
        <location evidence="1">Membrane</location>
        <topology evidence="1">Multi-pass membrane protein</topology>
    </subcellularLocation>
</comment>
<dbReference type="STRING" id="1121302.SAMN02745163_04335"/>
<feature type="transmembrane region" description="Helical" evidence="6">
    <location>
        <begin position="269"/>
        <end position="288"/>
    </location>
</feature>
<evidence type="ECO:0000256" key="3">
    <source>
        <dbReference type="ARBA" id="ARBA00022692"/>
    </source>
</evidence>
<keyword evidence="3 6" id="KW-0812">Transmembrane</keyword>
<dbReference type="EMBL" id="FQZB01000024">
    <property type="protein sequence ID" value="SHK71612.1"/>
    <property type="molecule type" value="Genomic_DNA"/>
</dbReference>
<dbReference type="AlphaFoldDB" id="A0A1M6UQU3"/>
<dbReference type="PANTHER" id="PTHR21716:SF62">
    <property type="entry name" value="TRANSPORT PROTEIN YDBI-RELATED"/>
    <property type="match status" value="1"/>
</dbReference>
<gene>
    <name evidence="7" type="ORF">SAMN02745163_04335</name>
</gene>
<dbReference type="RefSeq" id="WP_072993352.1">
    <property type="nucleotide sequence ID" value="NZ_FQZB01000024.1"/>
</dbReference>
<evidence type="ECO:0000256" key="2">
    <source>
        <dbReference type="ARBA" id="ARBA00009773"/>
    </source>
</evidence>
<feature type="transmembrane region" description="Helical" evidence="6">
    <location>
        <begin position="147"/>
        <end position="166"/>
    </location>
</feature>
<protein>
    <submittedName>
        <fullName evidence="7">Predicted PurR-regulated permease PerM</fullName>
    </submittedName>
</protein>
<keyword evidence="4 6" id="KW-1133">Transmembrane helix</keyword>
<comment type="similarity">
    <text evidence="2">Belongs to the autoinducer-2 exporter (AI-2E) (TC 2.A.86) family.</text>
</comment>